<sequence length="514" mass="60388">MTSLNFPWPNPPLEKATIIGHTTPTSVRLWVRGAQAGEYAIVVDEGENFSLSDLNPISTFRLTPDTDLTHVVTLEGLKPDTRYRYAIFSGHNASDRTWELGHDHPLYFRTFPEQSPSLTFGFYSCHMPYVGDRLTSLDFWQSFEEELTDAQARFVVGVGDQIYVDGNDKLDLLEKLKQTQFNPPSQEEMIDWYREIYQHYWGLEPIQSIFRQFPNYMLWDDHEIMDGWGSLTDSELEARLHQGWQFNASEDTLKLTQEMFLAARQVYQEYQHSHNPPTDIANHQFDYHFDYGLCAFYALDMRGQRDFNRSELRILGEAQWERFETWLDRQYTSDRRLLGIISPMPAVHLDNFVVNQFDIPYLGLTDDLRDKWNHERHWQERNRLLDQLFKFCQTTGRPVLFISGDVHIGAAFRLFNTDFPEAQVFQLTSSPITHATIRQSARKILKMLVQQRGELQDFPDRSPYQFENLYLCRHNNFGMVRIKEEEGELSVIYDVFSEASRGEGVIEKKRLRII</sequence>
<comment type="caution">
    <text evidence="3">The sequence shown here is derived from an EMBL/GenBank/DDBJ whole genome shotgun (WGS) entry which is preliminary data.</text>
</comment>
<dbReference type="Pfam" id="PF09423">
    <property type="entry name" value="PhoD"/>
    <property type="match status" value="1"/>
</dbReference>
<reference evidence="3" key="1">
    <citation type="submission" date="2016-10" db="EMBL/GenBank/DDBJ databases">
        <title>CRISPR-Cas defence system in Roseofilum reptotaenium: evidence of a bacteriophage-cyanobacterium arms race in the coral black band disease.</title>
        <authorList>
            <person name="Buerger P."/>
            <person name="Wood-Charlson E.M."/>
            <person name="Weynberg K.D."/>
            <person name="Willis B."/>
            <person name="Van Oppen M.J."/>
        </authorList>
    </citation>
    <scope>NUCLEOTIDE SEQUENCE [LARGE SCALE GENOMIC DNA]</scope>
    <source>
        <strain evidence="3">AO1-A</strain>
    </source>
</reference>
<keyword evidence="4" id="KW-1185">Reference proteome</keyword>
<dbReference type="Proteomes" id="UP000183940">
    <property type="component" value="Unassembled WGS sequence"/>
</dbReference>
<name>A0A1L9QSW2_9CYAN</name>
<evidence type="ECO:0000313" key="4">
    <source>
        <dbReference type="Proteomes" id="UP000183940"/>
    </source>
</evidence>
<dbReference type="SUPFAM" id="SSF49363">
    <property type="entry name" value="Purple acid phosphatase, N-terminal domain"/>
    <property type="match status" value="1"/>
</dbReference>
<dbReference type="GO" id="GO:0003993">
    <property type="term" value="F:acid phosphatase activity"/>
    <property type="evidence" value="ECO:0007669"/>
    <property type="project" value="InterPro"/>
</dbReference>
<keyword evidence="1" id="KW-0732">Signal</keyword>
<dbReference type="STRING" id="1925591.BI308_09610"/>
<protein>
    <recommendedName>
        <fullName evidence="2">PhoD-like phosphatase metallophosphatase domain-containing protein</fullName>
    </recommendedName>
</protein>
<dbReference type="Gene3D" id="3.60.21.70">
    <property type="entry name" value="PhoD-like phosphatase"/>
    <property type="match status" value="1"/>
</dbReference>
<dbReference type="PANTHER" id="PTHR37031:SF2">
    <property type="entry name" value="PHOD-LIKE PHOSPHATASE METALLOPHOSPHATASE DOMAIN-CONTAINING PROTEIN"/>
    <property type="match status" value="1"/>
</dbReference>
<dbReference type="PANTHER" id="PTHR37031">
    <property type="entry name" value="METALLOPHOSPHATASE BINDING DOMAIN PROTEIN"/>
    <property type="match status" value="1"/>
</dbReference>
<feature type="domain" description="PhoD-like phosphatase metallophosphatase" evidence="2">
    <location>
        <begin position="141"/>
        <end position="489"/>
    </location>
</feature>
<dbReference type="AlphaFoldDB" id="A0A1L9QSW2"/>
<dbReference type="InterPro" id="IPR018946">
    <property type="entry name" value="PhoD-like_MPP"/>
</dbReference>
<dbReference type="InterPro" id="IPR029052">
    <property type="entry name" value="Metallo-depent_PP-like"/>
</dbReference>
<dbReference type="InterPro" id="IPR008963">
    <property type="entry name" value="Purple_acid_Pase-like_N"/>
</dbReference>
<proteinExistence type="predicted"/>
<organism evidence="3 4">
    <name type="scientific">Roseofilum reptotaenium AO1-A</name>
    <dbReference type="NCBI Taxonomy" id="1925591"/>
    <lineage>
        <taxon>Bacteria</taxon>
        <taxon>Bacillati</taxon>
        <taxon>Cyanobacteriota</taxon>
        <taxon>Cyanophyceae</taxon>
        <taxon>Desertifilales</taxon>
        <taxon>Desertifilaceae</taxon>
        <taxon>Roseofilum</taxon>
    </lineage>
</organism>
<accession>A0A1L9QSW2</accession>
<evidence type="ECO:0000256" key="1">
    <source>
        <dbReference type="ARBA" id="ARBA00022729"/>
    </source>
</evidence>
<evidence type="ECO:0000313" key="3">
    <source>
        <dbReference type="EMBL" id="OJJ25770.1"/>
    </source>
</evidence>
<dbReference type="EMBL" id="MLAW01000013">
    <property type="protein sequence ID" value="OJJ25770.1"/>
    <property type="molecule type" value="Genomic_DNA"/>
</dbReference>
<dbReference type="CDD" id="cd07389">
    <property type="entry name" value="MPP_PhoD"/>
    <property type="match status" value="1"/>
</dbReference>
<dbReference type="InterPro" id="IPR038607">
    <property type="entry name" value="PhoD-like_sf"/>
</dbReference>
<gene>
    <name evidence="3" type="ORF">BI308_09610</name>
</gene>
<dbReference type="GO" id="GO:0046872">
    <property type="term" value="F:metal ion binding"/>
    <property type="evidence" value="ECO:0007669"/>
    <property type="project" value="InterPro"/>
</dbReference>
<evidence type="ECO:0000259" key="2">
    <source>
        <dbReference type="Pfam" id="PF09423"/>
    </source>
</evidence>
<dbReference type="SUPFAM" id="SSF56300">
    <property type="entry name" value="Metallo-dependent phosphatases"/>
    <property type="match status" value="1"/>
</dbReference>